<accession>A0ABQ3TUU8</accession>
<keyword evidence="2" id="KW-1185">Reference proteome</keyword>
<organism evidence="1 2">
    <name type="scientific">Streptomyces hygroscopicus</name>
    <dbReference type="NCBI Taxonomy" id="1912"/>
    <lineage>
        <taxon>Bacteria</taxon>
        <taxon>Bacillati</taxon>
        <taxon>Actinomycetota</taxon>
        <taxon>Actinomycetes</taxon>
        <taxon>Kitasatosporales</taxon>
        <taxon>Streptomycetaceae</taxon>
        <taxon>Streptomyces</taxon>
        <taxon>Streptomyces violaceusniger group</taxon>
    </lineage>
</organism>
<protein>
    <submittedName>
        <fullName evidence="1">Uncharacterized protein</fullName>
    </submittedName>
</protein>
<name>A0ABQ3TUU8_STRHY</name>
<evidence type="ECO:0000313" key="1">
    <source>
        <dbReference type="EMBL" id="GHJ27121.1"/>
    </source>
</evidence>
<dbReference type="Proteomes" id="UP001054854">
    <property type="component" value="Unassembled WGS sequence"/>
</dbReference>
<dbReference type="RefSeq" id="WP_236256425.1">
    <property type="nucleotide sequence ID" value="NZ_BNEK01000003.1"/>
</dbReference>
<comment type="caution">
    <text evidence="1">The sequence shown here is derived from an EMBL/GenBank/DDBJ whole genome shotgun (WGS) entry which is preliminary data.</text>
</comment>
<gene>
    <name evidence="1" type="ORF">TPA0910_15540</name>
</gene>
<sequence length="61" mass="7068">MSDTEELAWYRECEWQRITRALEALYARQTAEGESVILRQRIGRLEALQQALMGFPAALAR</sequence>
<proteinExistence type="predicted"/>
<dbReference type="EMBL" id="BNEK01000003">
    <property type="protein sequence ID" value="GHJ27121.1"/>
    <property type="molecule type" value="Genomic_DNA"/>
</dbReference>
<evidence type="ECO:0000313" key="2">
    <source>
        <dbReference type="Proteomes" id="UP001054854"/>
    </source>
</evidence>
<reference evidence="1" key="1">
    <citation type="submission" date="2024-05" db="EMBL/GenBank/DDBJ databases">
        <title>Whole genome shotgun sequence of Streptomyces hygroscopicus NBRC 113678.</title>
        <authorList>
            <person name="Komaki H."/>
            <person name="Tamura T."/>
        </authorList>
    </citation>
    <scope>NUCLEOTIDE SEQUENCE</scope>
    <source>
        <strain evidence="1">N11-34</strain>
    </source>
</reference>